<evidence type="ECO:0000313" key="1">
    <source>
        <dbReference type="EMBL" id="PCJ28411.1"/>
    </source>
</evidence>
<accession>A0A2A5BAP3</accession>
<protein>
    <submittedName>
        <fullName evidence="1">Uncharacterized protein</fullName>
    </submittedName>
</protein>
<sequence length="84" mass="9336">MSEKHQADMASDISIDQKLIEEGTAQLNSEIQVLEDWLVELDASKNGDSETVAARKSYNDMLRSRKEMLSSLAKQAKLQPVPSS</sequence>
<organism evidence="1 2">
    <name type="scientific">SAR86 cluster bacterium</name>
    <dbReference type="NCBI Taxonomy" id="2030880"/>
    <lineage>
        <taxon>Bacteria</taxon>
        <taxon>Pseudomonadati</taxon>
        <taxon>Pseudomonadota</taxon>
        <taxon>Gammaproteobacteria</taxon>
        <taxon>SAR86 cluster</taxon>
    </lineage>
</organism>
<comment type="caution">
    <text evidence="1">The sequence shown here is derived from an EMBL/GenBank/DDBJ whole genome shotgun (WGS) entry which is preliminary data.</text>
</comment>
<dbReference type="Proteomes" id="UP000218327">
    <property type="component" value="Unassembled WGS sequence"/>
</dbReference>
<evidence type="ECO:0000313" key="2">
    <source>
        <dbReference type="Proteomes" id="UP000218327"/>
    </source>
</evidence>
<dbReference type="AlphaFoldDB" id="A0A2A5BAP3"/>
<reference evidence="2" key="1">
    <citation type="submission" date="2017-08" db="EMBL/GenBank/DDBJ databases">
        <title>A dynamic microbial community with high functional redundancy inhabits the cold, oxic subseafloor aquifer.</title>
        <authorList>
            <person name="Tully B.J."/>
            <person name="Wheat C.G."/>
            <person name="Glazer B.T."/>
            <person name="Huber J.A."/>
        </authorList>
    </citation>
    <scope>NUCLEOTIDE SEQUENCE [LARGE SCALE GENOMIC DNA]</scope>
</reference>
<gene>
    <name evidence="1" type="ORF">COA96_00780</name>
</gene>
<name>A0A2A5BAP3_9GAMM</name>
<dbReference type="EMBL" id="NVVJ01000002">
    <property type="protein sequence ID" value="PCJ28411.1"/>
    <property type="molecule type" value="Genomic_DNA"/>
</dbReference>
<proteinExistence type="predicted"/>